<feature type="transmembrane region" description="Helical" evidence="1">
    <location>
        <begin position="65"/>
        <end position="92"/>
    </location>
</feature>
<sequence>MNTLTLVDATKEFNQRAINQQSKITLLTVAKGFGAWWWFFSILSIYASYYTFTEILNEGMPTAEPIAIIFVAFGLAFILEVFKHLAIMWVFADQSDTTQFLSYIVLSVLVVASIAFHYKGVMLAASSNSAVIVDEEVNRQRLVEDRNHELKLQQGQINLEIAKVFNNKTSRDDLKATSAIAANNEYIKHATQSQSNVALSTARIQVHQKKQGDVNIALLMILCLAEVFILFSLLSKYIFKENADKNLLIFNSLKEELSDMLSSFWETTTKDFIKNSIDELNQLKAQNQVNSPTPLVPSTNTLYPQTNPKLLGNYSSYLGEYNAFDRNGVKSPQYNGIDANINPMNFRTSTVNLPTVYGIKVNPSTAQIHGRTSEKKSNKQPFEIKEIFDENNDKWLYYKNWMVIEDGCSESSISSRVGSPLENGFTQNDLNVKEIKTFELPISIDSDEHKKIWVIKIEEMNRAYTNKGFVEAEMVEEGEVKGTETVEALNQKVPAIDLKMFTPNEQRFLRELFDNGAITIGQNLVSRRVVLRQVGVMIKKQNTLSLLYEKLYEQGLVDKKNVNPNNKLFKYIARAELHHQEWQKK</sequence>
<keyword evidence="1" id="KW-1133">Transmembrane helix</keyword>
<proteinExistence type="predicted"/>
<keyword evidence="1" id="KW-0812">Transmembrane</keyword>
<gene>
    <name evidence="2" type="ORF">HELGO_WM21783</name>
</gene>
<feature type="transmembrane region" description="Helical" evidence="1">
    <location>
        <begin position="35"/>
        <end position="53"/>
    </location>
</feature>
<keyword evidence="1" id="KW-0472">Membrane</keyword>
<accession>A0A6S6T2F9</accession>
<name>A0A6S6T2F9_9BACT</name>
<dbReference type="AlphaFoldDB" id="A0A6S6T2F9"/>
<protein>
    <submittedName>
        <fullName evidence="2">Uncharacterized protein</fullName>
    </submittedName>
</protein>
<evidence type="ECO:0000313" key="2">
    <source>
        <dbReference type="EMBL" id="CAA6814971.1"/>
    </source>
</evidence>
<reference evidence="2" key="1">
    <citation type="submission" date="2020-01" db="EMBL/GenBank/DDBJ databases">
        <authorList>
            <person name="Meier V. D."/>
            <person name="Meier V D."/>
        </authorList>
    </citation>
    <scope>NUCLEOTIDE SEQUENCE</scope>
    <source>
        <strain evidence="2">HLG_WM_MAG_06</strain>
    </source>
</reference>
<organism evidence="2">
    <name type="scientific">uncultured Sulfurovum sp</name>
    <dbReference type="NCBI Taxonomy" id="269237"/>
    <lineage>
        <taxon>Bacteria</taxon>
        <taxon>Pseudomonadati</taxon>
        <taxon>Campylobacterota</taxon>
        <taxon>Epsilonproteobacteria</taxon>
        <taxon>Campylobacterales</taxon>
        <taxon>Sulfurovaceae</taxon>
        <taxon>Sulfurovum</taxon>
        <taxon>environmental samples</taxon>
    </lineage>
</organism>
<feature type="transmembrane region" description="Helical" evidence="1">
    <location>
        <begin position="98"/>
        <end position="118"/>
    </location>
</feature>
<evidence type="ECO:0000256" key="1">
    <source>
        <dbReference type="SAM" id="Phobius"/>
    </source>
</evidence>
<dbReference type="EMBL" id="CACVAP010000080">
    <property type="protein sequence ID" value="CAA6814971.1"/>
    <property type="molecule type" value="Genomic_DNA"/>
</dbReference>
<feature type="transmembrane region" description="Helical" evidence="1">
    <location>
        <begin position="216"/>
        <end position="239"/>
    </location>
</feature>